<feature type="binding site" evidence="6">
    <location>
        <position position="7"/>
    </location>
    <ligand>
        <name>Mg(2+)</name>
        <dbReference type="ChEBI" id="CHEBI:18420"/>
    </ligand>
</feature>
<keyword evidence="2 6" id="KW-0540">Nuclease</keyword>
<gene>
    <name evidence="6" type="primary">vapC</name>
    <name evidence="8" type="ORF">CYJ76_08570</name>
</gene>
<sequence length="129" mass="13340">MAGVILDANVVIAALNAEGAHHADAVDVLAEAAGEPLRMPELTLAEAFVAHARAGTAARAAAVLDELGVEMAPAAGDPMALARLRAESGLRMPDCVVLQCAERQGEPLVTFDRRLAQVAVERGVRVLPA</sequence>
<keyword evidence="4 6" id="KW-0378">Hydrolase</keyword>
<dbReference type="InterPro" id="IPR022907">
    <property type="entry name" value="VapC_family"/>
</dbReference>
<keyword evidence="3 6" id="KW-0479">Metal-binding</keyword>
<keyword evidence="9" id="KW-1185">Reference proteome</keyword>
<dbReference type="EMBL" id="PKIZ01000016">
    <property type="protein sequence ID" value="PKZ41222.1"/>
    <property type="molecule type" value="Genomic_DNA"/>
</dbReference>
<accession>A0A2I1P9G1</accession>
<keyword evidence="6" id="KW-0800">Toxin</keyword>
<comment type="function">
    <text evidence="6">Toxic component of a toxin-antitoxin (TA) system. An RNase.</text>
</comment>
<evidence type="ECO:0000256" key="3">
    <source>
        <dbReference type="ARBA" id="ARBA00022723"/>
    </source>
</evidence>
<dbReference type="PANTHER" id="PTHR39664:SF2">
    <property type="entry name" value="NUCLEIC ACID-BINDING PROTEIN, CONTAINING PIN DOMAIN-RELATED"/>
    <property type="match status" value="1"/>
</dbReference>
<evidence type="ECO:0000256" key="4">
    <source>
        <dbReference type="ARBA" id="ARBA00022801"/>
    </source>
</evidence>
<dbReference type="GO" id="GO:0090729">
    <property type="term" value="F:toxin activity"/>
    <property type="evidence" value="ECO:0007669"/>
    <property type="project" value="UniProtKB-KW"/>
</dbReference>
<dbReference type="InterPro" id="IPR029060">
    <property type="entry name" value="PIN-like_dom_sf"/>
</dbReference>
<dbReference type="AlphaFoldDB" id="A0A2I1P9G1"/>
<evidence type="ECO:0000256" key="6">
    <source>
        <dbReference type="HAMAP-Rule" id="MF_00265"/>
    </source>
</evidence>
<comment type="similarity">
    <text evidence="6">Belongs to the PINc/VapC protein family.</text>
</comment>
<name>A0A2I1P9G1_9MICO</name>
<dbReference type="GO" id="GO:0000287">
    <property type="term" value="F:magnesium ion binding"/>
    <property type="evidence" value="ECO:0007669"/>
    <property type="project" value="UniProtKB-UniRule"/>
</dbReference>
<evidence type="ECO:0000313" key="9">
    <source>
        <dbReference type="Proteomes" id="UP000234206"/>
    </source>
</evidence>
<evidence type="ECO:0000313" key="8">
    <source>
        <dbReference type="EMBL" id="PKZ41222.1"/>
    </source>
</evidence>
<evidence type="ECO:0000256" key="5">
    <source>
        <dbReference type="ARBA" id="ARBA00022842"/>
    </source>
</evidence>
<keyword evidence="5 6" id="KW-0460">Magnesium</keyword>
<dbReference type="EC" id="3.1.-.-" evidence="6"/>
<proteinExistence type="inferred from homology"/>
<comment type="cofactor">
    <cofactor evidence="6">
        <name>Mg(2+)</name>
        <dbReference type="ChEBI" id="CHEBI:18420"/>
    </cofactor>
</comment>
<dbReference type="PANTHER" id="PTHR39664">
    <property type="match status" value="1"/>
</dbReference>
<feature type="binding site" evidence="6">
    <location>
        <position position="94"/>
    </location>
    <ligand>
        <name>Mg(2+)</name>
        <dbReference type="ChEBI" id="CHEBI:18420"/>
    </ligand>
</feature>
<protein>
    <recommendedName>
        <fullName evidence="6">Ribonuclease VapC</fullName>
        <shortName evidence="6">RNase VapC</shortName>
        <ecNumber evidence="6">3.1.-.-</ecNumber>
    </recommendedName>
    <alternativeName>
        <fullName evidence="6">Toxin VapC</fullName>
    </alternativeName>
</protein>
<dbReference type="InterPro" id="IPR002716">
    <property type="entry name" value="PIN_dom"/>
</dbReference>
<evidence type="ECO:0000259" key="7">
    <source>
        <dbReference type="Pfam" id="PF01850"/>
    </source>
</evidence>
<dbReference type="GO" id="GO:0004540">
    <property type="term" value="F:RNA nuclease activity"/>
    <property type="evidence" value="ECO:0007669"/>
    <property type="project" value="InterPro"/>
</dbReference>
<evidence type="ECO:0000256" key="2">
    <source>
        <dbReference type="ARBA" id="ARBA00022722"/>
    </source>
</evidence>
<dbReference type="Pfam" id="PF01850">
    <property type="entry name" value="PIN"/>
    <property type="match status" value="1"/>
</dbReference>
<dbReference type="GO" id="GO:0016787">
    <property type="term" value="F:hydrolase activity"/>
    <property type="evidence" value="ECO:0007669"/>
    <property type="project" value="UniProtKB-KW"/>
</dbReference>
<evidence type="ECO:0000256" key="1">
    <source>
        <dbReference type="ARBA" id="ARBA00022649"/>
    </source>
</evidence>
<dbReference type="SUPFAM" id="SSF88723">
    <property type="entry name" value="PIN domain-like"/>
    <property type="match status" value="1"/>
</dbReference>
<dbReference type="Proteomes" id="UP000234206">
    <property type="component" value="Unassembled WGS sequence"/>
</dbReference>
<keyword evidence="1 6" id="KW-1277">Toxin-antitoxin system</keyword>
<organism evidence="8 9">
    <name type="scientific">Kytococcus schroeteri</name>
    <dbReference type="NCBI Taxonomy" id="138300"/>
    <lineage>
        <taxon>Bacteria</taxon>
        <taxon>Bacillati</taxon>
        <taxon>Actinomycetota</taxon>
        <taxon>Actinomycetes</taxon>
        <taxon>Micrococcales</taxon>
        <taxon>Kytococcaceae</taxon>
        <taxon>Kytococcus</taxon>
    </lineage>
</organism>
<dbReference type="OrthoDB" id="3696351at2"/>
<dbReference type="Gene3D" id="3.40.50.1010">
    <property type="entry name" value="5'-nuclease"/>
    <property type="match status" value="1"/>
</dbReference>
<feature type="domain" description="PIN" evidence="7">
    <location>
        <begin position="4"/>
        <end position="119"/>
    </location>
</feature>
<dbReference type="RefSeq" id="WP_101849854.1">
    <property type="nucleotide sequence ID" value="NZ_PKIZ01000016.1"/>
</dbReference>
<comment type="caution">
    <text evidence="8">The sequence shown here is derived from an EMBL/GenBank/DDBJ whole genome shotgun (WGS) entry which is preliminary data.</text>
</comment>
<reference evidence="8 9" key="1">
    <citation type="submission" date="2017-12" db="EMBL/GenBank/DDBJ databases">
        <title>Phylogenetic diversity of female urinary microbiome.</title>
        <authorList>
            <person name="Thomas-White K."/>
            <person name="Wolfe A.J."/>
        </authorList>
    </citation>
    <scope>NUCLEOTIDE SEQUENCE [LARGE SCALE GENOMIC DNA]</scope>
    <source>
        <strain evidence="8 9">UMB1298</strain>
    </source>
</reference>
<dbReference type="HAMAP" id="MF_00265">
    <property type="entry name" value="VapC_Nob1"/>
    <property type="match status" value="1"/>
</dbReference>